<accession>A0ABY7FDX3</accession>
<gene>
    <name evidence="4" type="ORF">MAR_000804</name>
</gene>
<evidence type="ECO:0000256" key="2">
    <source>
        <dbReference type="SAM" id="MobiDB-lite"/>
    </source>
</evidence>
<keyword evidence="1" id="KW-0597">Phosphoprotein</keyword>
<reference evidence="4" key="1">
    <citation type="submission" date="2022-11" db="EMBL/GenBank/DDBJ databases">
        <title>Centuries of genome instability and evolution in soft-shell clam transmissible cancer (bioRxiv).</title>
        <authorList>
            <person name="Hart S.F.M."/>
            <person name="Yonemitsu M.A."/>
            <person name="Giersch R.M."/>
            <person name="Beal B.F."/>
            <person name="Arriagada G."/>
            <person name="Davis B.W."/>
            <person name="Ostrander E.A."/>
            <person name="Goff S.P."/>
            <person name="Metzger M.J."/>
        </authorList>
    </citation>
    <scope>NUCLEOTIDE SEQUENCE</scope>
    <source>
        <strain evidence="4">MELC-2E11</strain>
        <tissue evidence="4">Siphon/mantle</tissue>
    </source>
</reference>
<protein>
    <submittedName>
        <fullName evidence="4">PKHH2-like protein</fullName>
    </submittedName>
</protein>
<dbReference type="InterPro" id="IPR045188">
    <property type="entry name" value="Boi1/Boi2-like"/>
</dbReference>
<proteinExistence type="predicted"/>
<dbReference type="Pfam" id="PF00169">
    <property type="entry name" value="PH"/>
    <property type="match status" value="1"/>
</dbReference>
<dbReference type="Proteomes" id="UP001164746">
    <property type="component" value="Chromosome 11"/>
</dbReference>
<feature type="region of interest" description="Disordered" evidence="2">
    <location>
        <begin position="1"/>
        <end position="31"/>
    </location>
</feature>
<dbReference type="PROSITE" id="PS50003">
    <property type="entry name" value="PH_DOMAIN"/>
    <property type="match status" value="1"/>
</dbReference>
<evidence type="ECO:0000313" key="5">
    <source>
        <dbReference type="Proteomes" id="UP001164746"/>
    </source>
</evidence>
<evidence type="ECO:0000313" key="4">
    <source>
        <dbReference type="EMBL" id="WAR18966.1"/>
    </source>
</evidence>
<sequence length="220" mass="24931">MASEGTDSRTNSLTNRSSSSQHNDDDLQPQELKGWLMKRTKLSRKWKKQWFLLKSTSLLYGNSPEDTEKQIPLTNSEISESIIDKKQHAFCIKSKENGRSYYIQADNENLQNEWMQAICFAKAAGQRGDNSQACVIQFNGSLFLLFIGEPTSSLATGEMSSWTYSGRPHLHWRLERCPVGHIPVEPTSSLASGEMSSWPYSGRANIFTEDWGDVKLAIFR</sequence>
<dbReference type="PANTHER" id="PTHR22902">
    <property type="entry name" value="SESQUIPEDALIAN"/>
    <property type="match status" value="1"/>
</dbReference>
<dbReference type="InterPro" id="IPR001849">
    <property type="entry name" value="PH_domain"/>
</dbReference>
<evidence type="ECO:0000259" key="3">
    <source>
        <dbReference type="PROSITE" id="PS50003"/>
    </source>
</evidence>
<evidence type="ECO:0000256" key="1">
    <source>
        <dbReference type="ARBA" id="ARBA00022553"/>
    </source>
</evidence>
<organism evidence="4 5">
    <name type="scientific">Mya arenaria</name>
    <name type="common">Soft-shell clam</name>
    <dbReference type="NCBI Taxonomy" id="6604"/>
    <lineage>
        <taxon>Eukaryota</taxon>
        <taxon>Metazoa</taxon>
        <taxon>Spiralia</taxon>
        <taxon>Lophotrochozoa</taxon>
        <taxon>Mollusca</taxon>
        <taxon>Bivalvia</taxon>
        <taxon>Autobranchia</taxon>
        <taxon>Heteroconchia</taxon>
        <taxon>Euheterodonta</taxon>
        <taxon>Imparidentia</taxon>
        <taxon>Neoheterodontei</taxon>
        <taxon>Myida</taxon>
        <taxon>Myoidea</taxon>
        <taxon>Myidae</taxon>
        <taxon>Mya</taxon>
    </lineage>
</organism>
<dbReference type="Gene3D" id="2.30.29.30">
    <property type="entry name" value="Pleckstrin-homology domain (PH domain)/Phosphotyrosine-binding domain (PTB)"/>
    <property type="match status" value="1"/>
</dbReference>
<dbReference type="SUPFAM" id="SSF50729">
    <property type="entry name" value="PH domain-like"/>
    <property type="match status" value="1"/>
</dbReference>
<dbReference type="EMBL" id="CP111022">
    <property type="protein sequence ID" value="WAR18966.1"/>
    <property type="molecule type" value="Genomic_DNA"/>
</dbReference>
<dbReference type="InterPro" id="IPR011993">
    <property type="entry name" value="PH-like_dom_sf"/>
</dbReference>
<name>A0ABY7FDX3_MYAAR</name>
<feature type="domain" description="PH" evidence="3">
    <location>
        <begin position="29"/>
        <end position="123"/>
    </location>
</feature>
<keyword evidence="5" id="KW-1185">Reference proteome</keyword>
<dbReference type="PANTHER" id="PTHR22902:SF27">
    <property type="entry name" value="PLECKSTRIN HOMOLOGY DOMAIN-CONTAINING FAMILY A MEMBER 3"/>
    <property type="match status" value="1"/>
</dbReference>
<dbReference type="SMART" id="SM00233">
    <property type="entry name" value="PH"/>
    <property type="match status" value="1"/>
</dbReference>
<dbReference type="CDD" id="cd00821">
    <property type="entry name" value="PH"/>
    <property type="match status" value="1"/>
</dbReference>
<feature type="compositionally biased region" description="Low complexity" evidence="2">
    <location>
        <begin position="8"/>
        <end position="20"/>
    </location>
</feature>